<dbReference type="AlphaFoldDB" id="A0A0F7IHP9"/>
<dbReference type="NCBIfam" id="TIGR00035">
    <property type="entry name" value="asp_race"/>
    <property type="match status" value="1"/>
</dbReference>
<dbReference type="KEGG" id="gah:GAH_01169"/>
<dbReference type="InParanoid" id="A0A0F7IHP9"/>
<proteinExistence type="inferred from homology"/>
<comment type="similarity">
    <text evidence="1">Belongs to the aspartate/glutamate racemases family.</text>
</comment>
<gene>
    <name evidence="3" type="ORF">GAH_01169</name>
</gene>
<accession>A0A0F7IHP9</accession>
<dbReference type="HOGENOM" id="CLU_055360_1_0_2"/>
<dbReference type="InterPro" id="IPR004380">
    <property type="entry name" value="Asp_race"/>
</dbReference>
<dbReference type="InterPro" id="IPR015942">
    <property type="entry name" value="Asp/Glu/hydantoin_racemase"/>
</dbReference>
<dbReference type="EC" id="5.1.1.13" evidence="3"/>
<dbReference type="OrthoDB" id="269620at2157"/>
<dbReference type="Gene3D" id="3.40.50.1860">
    <property type="match status" value="2"/>
</dbReference>
<evidence type="ECO:0000256" key="1">
    <source>
        <dbReference type="ARBA" id="ARBA00007847"/>
    </source>
</evidence>
<dbReference type="Proteomes" id="UP000034723">
    <property type="component" value="Chromosome"/>
</dbReference>
<evidence type="ECO:0000256" key="2">
    <source>
        <dbReference type="ARBA" id="ARBA00023235"/>
    </source>
</evidence>
<reference evidence="3 4" key="1">
    <citation type="submission" date="2015-04" db="EMBL/GenBank/DDBJ databases">
        <title>The complete genome sequence of the hyperthermophilic, obligate iron-reducing archaeon Geoglobus ahangari strain 234T.</title>
        <authorList>
            <person name="Manzella M.P."/>
            <person name="Holmes D.E."/>
            <person name="Rocheleau J.M."/>
            <person name="Chung A."/>
            <person name="Reguera G."/>
            <person name="Kashefi K."/>
        </authorList>
    </citation>
    <scope>NUCLEOTIDE SEQUENCE [LARGE SCALE GENOMIC DNA]</scope>
    <source>
        <strain evidence="3 4">234</strain>
    </source>
</reference>
<dbReference type="InterPro" id="IPR001920">
    <property type="entry name" value="Asp/Glu_race"/>
</dbReference>
<evidence type="ECO:0000313" key="3">
    <source>
        <dbReference type="EMBL" id="AKG91519.1"/>
    </source>
</evidence>
<dbReference type="GeneID" id="24803743"/>
<dbReference type="GO" id="GO:0047689">
    <property type="term" value="F:aspartate racemase activity"/>
    <property type="evidence" value="ECO:0007669"/>
    <property type="project" value="UniProtKB-EC"/>
</dbReference>
<dbReference type="PANTHER" id="PTHR21198">
    <property type="entry name" value="GLUTAMATE RACEMASE"/>
    <property type="match status" value="1"/>
</dbReference>
<dbReference type="PANTHER" id="PTHR21198:SF7">
    <property type="entry name" value="ASPARTATE-GLUTAMATE RACEMASE FAMILY"/>
    <property type="match status" value="1"/>
</dbReference>
<keyword evidence="2 3" id="KW-0413">Isomerase</keyword>
<keyword evidence="4" id="KW-1185">Reference proteome</keyword>
<dbReference type="Pfam" id="PF01177">
    <property type="entry name" value="Asp_Glu_race"/>
    <property type="match status" value="1"/>
</dbReference>
<evidence type="ECO:0000313" key="4">
    <source>
        <dbReference type="Proteomes" id="UP000034723"/>
    </source>
</evidence>
<dbReference type="RefSeq" id="WP_048095271.1">
    <property type="nucleotide sequence ID" value="NZ_CP011267.1"/>
</dbReference>
<dbReference type="STRING" id="113653.GAH_01169"/>
<sequence>MKRIGLIGGLSPESTLYYYSEYIRQSREVLGDNRYPEMIVYSINFGEFLSSDWEGRWRILSNAVRSLERAGAEILAIASNTPHKVLPELKKITDLEFVSIIDAVAEKAKEEGYRKLLLTGTKTTMTEDFYRRELEERGFEVIIPDEVDDIHEIIFQDLVFGRFDRKERLVEIINGYDADAVILGCTELPLAVKEGDVKMGLIDSAKEHVRAMLRKALE</sequence>
<dbReference type="EMBL" id="CP011267">
    <property type="protein sequence ID" value="AKG91519.1"/>
    <property type="molecule type" value="Genomic_DNA"/>
</dbReference>
<dbReference type="SUPFAM" id="SSF53681">
    <property type="entry name" value="Aspartate/glutamate racemase"/>
    <property type="match status" value="2"/>
</dbReference>
<name>A0A0F7IHP9_9EURY</name>
<organism evidence="3 4">
    <name type="scientific">Geoglobus ahangari</name>
    <dbReference type="NCBI Taxonomy" id="113653"/>
    <lineage>
        <taxon>Archaea</taxon>
        <taxon>Methanobacteriati</taxon>
        <taxon>Methanobacteriota</taxon>
        <taxon>Archaeoglobi</taxon>
        <taxon>Archaeoglobales</taxon>
        <taxon>Archaeoglobaceae</taxon>
        <taxon>Geoglobus</taxon>
    </lineage>
</organism>
<protein>
    <submittedName>
        <fullName evidence="3">Aspartate racemase</fullName>
        <ecNumber evidence="3">5.1.1.13</ecNumber>
    </submittedName>
</protein>